<dbReference type="Pfam" id="PF01345">
    <property type="entry name" value="DUF11"/>
    <property type="match status" value="1"/>
</dbReference>
<dbReference type="InterPro" id="IPR001434">
    <property type="entry name" value="OmcB-like_DUF11"/>
</dbReference>
<proteinExistence type="predicted"/>
<sequence length="2319" mass="238961">MKIVDDVRPQSGGNVRRWGIGVLAVLLAVLGVVAVVSPSSGAPNSLQIDKTVDKAEPQPGETFTYLIQVRCSEDDCLDTRVVDELPAELVGFPIQNVTFSPNAGTVPRTVTWQPGGGSAPPAAVTAGTSLTVDLAQPTDGPVGVGLEAGTTYTISVSLKVPDDYPPGRSPDIVNTARVSASNADTKQSSATINVEAPVGMGVTVDKSWTPASQSFEPGADSTIGLDVRNNSNVAVDRLTIQEPKAAPDGASTLAASNPFTITDFTGFGDVSLPAGCTTVRVDAYVRTGGTWSWQQGDAAPATDPLSLPSGVTDGQVGGIRLTCEGTIAPGQRVELDLGLEQRATHRNDEADLSTAEHQVDNTATGSAQLSGQPTANDDGTASYVVRPAIPSVEANKDISPGSITAGQQATATITGTNGGVPVTRLHVADLDFFDDEVTFGGFTAALNWPAAATEATITYHLLGGGQESETVTSGQLPTGPSARISGFEITWTGPIGADESGGATFTIATTEDATGGLPEKTLTNRVDADVRAANGLTDADDDSDTLRIVDPAITTTLTKTVRPSAAVEPGDAVISSLSANAVAHGDGALVHDIVVEDAVGGGSAEFWDAFDLVSIAPTQVPAGTVLTVEVQDTAGAWHELVVHGPQAGASVLRLDAAATAAALAPLTGEDVQGIRFSFHNAAGFASDTTVTPNIEFEARSDLRGGGAITPGPDQPTPYVNSATVEADGESAGGNDLHDADGDTGTGTVVTDPDGPGTGVHLRKNWVEAAVDAQSGDRATTHLDWHVGRGLSPVTITDGAADPATTPVAQTVYDAFDLVRIEPVAASGTPYTNGWYLRYDTVTEVALYNDVTDQWEPVAPPGGSWMEGSRGFKGYELSGPQRASTTGVRITLAETAADTAARQAAQQPGAAFDPYAPDAGTGVGAGSTDRRFSLLWQVRDKARSDGAFVVEERDYNTPDQGLVENDVRITGMPLGGGMPVTGTDDDTIQILDPDPAVAVTKTVAPTDPVHVPPVGTSAGDYPTATWTMVGHNGSTARASYVRLTDPAACTDTTLAACASTADATGAHANPFDLAEDHLGDPSRPNPLNRFDVTGITIAASRPGQVDLAASVVWLLRYDASAGTYTAEQTTAAAVNGGVTSPGTIVGISVTFQDTAPATGGGTITQDNDLSITLATRLRPTLRDTGADQVLRAGDTLDVVNRVFAQSYDPVTSPGVATGDVADATIRLTGGIVNITPSKSVSPTLINEPSPDVPVTVTLGANQGSGPRSTLSPQRLVIEDQAESPDFWDVFTFTGLGTVSLPAGADRVQVDVYDGQQWVTGTPAAAATLPGQVPGDLPLADIQGVRFTFTRADGRLFSTTVPAPNWSATARFQVRLRETHRGSGDPVVFAGTVPNTQTSWTTRPDGNDSERKDAAAAIQLSPGTREIAVRKLTNDGNRLASVGDAVPFDLTVQNTGTGFLTLTDLTDTLPPELLYTGTPAPVFTADPTGTLSDQVTVTPESGGTVLRFAWPADGRQMRPGEVFRIRLFLELQPGLSTGQTATNTMTVRTDEVLGACRNTVAGGPLTGDWGQDAHTCGTTDFVGTVTGPNLYTVKGVRGSLAGAFQPANPAATCAQNLAATGGSYYRSPCVANSEVDGTDDWVLHSVNAGTVAIDEMTVFDQLPVRGDRQLVSGSARGSAFRPQLVAGSLQVSAPAGTTRTVEVTTSAGVCVDTWTDLATQPVCEQNGETWTVADGSTDWSQVTGIRVHLDFRTTTAGSLRAGQAVDVTFSTTNVMASDADPSGVSRTVPGDDLLAWNQHGIKFKYTGINGFRQIAPNRVGVHLRTGSVEITKQLTGPAASYAPEELRVDAACEAGGVALDLGAAAVTELRQADGLTARIDGVPISAHGSSCTFTEQGAVGTFGETSRSGTPVTVAVTDVPASATIANDYQFTGLTVTKRVQTQASGTTFGPFTFTLSCVSISGRDVTFDGAGTTELEFTLEADETFVAPTDTIPVGATCELTETDRFFADQIVVTGDNVVDHGDGSASITPGTDVAGVEVTNAYDAGTVTVEKKVDGDGATRYGTATFTFPVRCTYRGQTPYDDTIRLAAGESRTIGPFAIGTSCTVTESGSGGATSTVLAPVDGIVEVPPPAQQGGVSQVTLTATNTFRLTSLEVTKEVVGDATAPGAKGPFRVSLSCTWIVDGQRVAFDVPGGADRLLSRGNGYRASYDDLPSSAACTLTETKDGGAASTTMTATVAGAVTKARKPAIAVDLTPTAGPGEASVRVVNRFDSVAGGEGSRGDGGLPNAGASFRPWHLALGLLLLLAGVGLAIGGRRRRAV</sequence>
<feature type="region of interest" description="Disordered" evidence="1">
    <location>
        <begin position="725"/>
        <end position="758"/>
    </location>
</feature>
<feature type="domain" description="DUF5979" evidence="4">
    <location>
        <begin position="2152"/>
        <end position="2269"/>
    </location>
</feature>
<feature type="domain" description="DUF5979" evidence="4">
    <location>
        <begin position="1826"/>
        <end position="1927"/>
    </location>
</feature>
<feature type="region of interest" description="Disordered" evidence="1">
    <location>
        <begin position="348"/>
        <end position="379"/>
    </location>
</feature>
<feature type="transmembrane region" description="Helical" evidence="2">
    <location>
        <begin position="18"/>
        <end position="37"/>
    </location>
</feature>
<evidence type="ECO:0008006" key="7">
    <source>
        <dbReference type="Google" id="ProtNLM"/>
    </source>
</evidence>
<feature type="transmembrane region" description="Helical" evidence="2">
    <location>
        <begin position="2294"/>
        <end position="2313"/>
    </location>
</feature>
<dbReference type="Pfam" id="PF19407">
    <property type="entry name" value="DUF5979"/>
    <property type="match status" value="4"/>
</dbReference>
<feature type="domain" description="DUF5979" evidence="4">
    <location>
        <begin position="1932"/>
        <end position="2043"/>
    </location>
</feature>
<keyword evidence="2" id="KW-1133">Transmembrane helix</keyword>
<dbReference type="EMBL" id="BAAAOR010000025">
    <property type="protein sequence ID" value="GAA1527183.1"/>
    <property type="molecule type" value="Genomic_DNA"/>
</dbReference>
<dbReference type="InterPro" id="IPR047589">
    <property type="entry name" value="DUF11_rpt"/>
</dbReference>
<evidence type="ECO:0000256" key="2">
    <source>
        <dbReference type="SAM" id="Phobius"/>
    </source>
</evidence>
<dbReference type="Gene3D" id="2.60.40.740">
    <property type="match status" value="1"/>
</dbReference>
<evidence type="ECO:0000256" key="1">
    <source>
        <dbReference type="SAM" id="MobiDB-lite"/>
    </source>
</evidence>
<feature type="domain" description="DUF5979" evidence="4">
    <location>
        <begin position="2047"/>
        <end position="2147"/>
    </location>
</feature>
<evidence type="ECO:0000259" key="3">
    <source>
        <dbReference type="Pfam" id="PF01345"/>
    </source>
</evidence>
<evidence type="ECO:0000313" key="5">
    <source>
        <dbReference type="EMBL" id="GAA1527183.1"/>
    </source>
</evidence>
<dbReference type="NCBIfam" id="TIGR01451">
    <property type="entry name" value="B_ant_repeat"/>
    <property type="match status" value="2"/>
</dbReference>
<feature type="compositionally biased region" description="Polar residues" evidence="1">
    <location>
        <begin position="360"/>
        <end position="379"/>
    </location>
</feature>
<keyword evidence="2" id="KW-0472">Membrane</keyword>
<name>A0ABN2ATY7_9ACTN</name>
<evidence type="ECO:0000259" key="4">
    <source>
        <dbReference type="Pfam" id="PF19407"/>
    </source>
</evidence>
<keyword evidence="2" id="KW-0812">Transmembrane</keyword>
<gene>
    <name evidence="5" type="ORF">GCM10009788_33290</name>
</gene>
<reference evidence="5 6" key="1">
    <citation type="journal article" date="2019" name="Int. J. Syst. Evol. Microbiol.">
        <title>The Global Catalogue of Microorganisms (GCM) 10K type strain sequencing project: providing services to taxonomists for standard genome sequencing and annotation.</title>
        <authorList>
            <consortium name="The Broad Institute Genomics Platform"/>
            <consortium name="The Broad Institute Genome Sequencing Center for Infectious Disease"/>
            <person name="Wu L."/>
            <person name="Ma J."/>
        </authorList>
    </citation>
    <scope>NUCLEOTIDE SEQUENCE [LARGE SCALE GENOMIC DNA]</scope>
    <source>
        <strain evidence="5 6">JCM 14942</strain>
    </source>
</reference>
<dbReference type="Proteomes" id="UP001500842">
    <property type="component" value="Unassembled WGS sequence"/>
</dbReference>
<protein>
    <recommendedName>
        <fullName evidence="7">DUF11 domain-containing protein</fullName>
    </recommendedName>
</protein>
<feature type="compositionally biased region" description="Polar residues" evidence="1">
    <location>
        <begin position="1391"/>
        <end position="1402"/>
    </location>
</feature>
<organism evidence="5 6">
    <name type="scientific">Nocardioides humi</name>
    <dbReference type="NCBI Taxonomy" id="449461"/>
    <lineage>
        <taxon>Bacteria</taxon>
        <taxon>Bacillati</taxon>
        <taxon>Actinomycetota</taxon>
        <taxon>Actinomycetes</taxon>
        <taxon>Propionibacteriales</taxon>
        <taxon>Nocardioidaceae</taxon>
        <taxon>Nocardioides</taxon>
    </lineage>
</organism>
<evidence type="ECO:0000313" key="6">
    <source>
        <dbReference type="Proteomes" id="UP001500842"/>
    </source>
</evidence>
<keyword evidence="6" id="KW-1185">Reference proteome</keyword>
<feature type="region of interest" description="Disordered" evidence="1">
    <location>
        <begin position="1381"/>
        <end position="1408"/>
    </location>
</feature>
<dbReference type="InterPro" id="IPR046022">
    <property type="entry name" value="DUF5979"/>
</dbReference>
<accession>A0ABN2ATY7</accession>
<comment type="caution">
    <text evidence="5">The sequence shown here is derived from an EMBL/GenBank/DDBJ whole genome shotgun (WGS) entry which is preliminary data.</text>
</comment>
<feature type="domain" description="DUF11" evidence="3">
    <location>
        <begin position="46"/>
        <end position="188"/>
    </location>
</feature>
<feature type="compositionally biased region" description="Low complexity" evidence="1">
    <location>
        <begin position="745"/>
        <end position="754"/>
    </location>
</feature>